<feature type="domain" description="Ionotropic glutamate receptor L-glutamate and glycine-binding" evidence="16">
    <location>
        <begin position="30"/>
        <end position="134"/>
    </location>
</feature>
<evidence type="ECO:0000313" key="18">
    <source>
        <dbReference type="Proteomes" id="UP000076858"/>
    </source>
</evidence>
<dbReference type="SUPFAM" id="SSF53850">
    <property type="entry name" value="Periplasmic binding protein-like II"/>
    <property type="match status" value="1"/>
</dbReference>
<evidence type="ECO:0000259" key="16">
    <source>
        <dbReference type="Pfam" id="PF10613"/>
    </source>
</evidence>
<evidence type="ECO:0000259" key="15">
    <source>
        <dbReference type="Pfam" id="PF00060"/>
    </source>
</evidence>
<dbReference type="Gene3D" id="1.10.287.70">
    <property type="match status" value="1"/>
</dbReference>
<evidence type="ECO:0000313" key="17">
    <source>
        <dbReference type="EMBL" id="KZS11915.1"/>
    </source>
</evidence>
<dbReference type="STRING" id="35525.A0A164V316"/>
<name>A0A164V316_9CRUS</name>
<keyword evidence="8 13" id="KW-0472">Membrane</keyword>
<evidence type="ECO:0000256" key="5">
    <source>
        <dbReference type="ARBA" id="ARBA00022692"/>
    </source>
</evidence>
<keyword evidence="9" id="KW-0675">Receptor</keyword>
<dbReference type="InterPro" id="IPR052192">
    <property type="entry name" value="Insect_Ionotropic_Sensory_Rcpt"/>
</dbReference>
<evidence type="ECO:0008006" key="19">
    <source>
        <dbReference type="Google" id="ProtNLM"/>
    </source>
</evidence>
<evidence type="ECO:0000256" key="4">
    <source>
        <dbReference type="ARBA" id="ARBA00022475"/>
    </source>
</evidence>
<evidence type="ECO:0000256" key="2">
    <source>
        <dbReference type="ARBA" id="ARBA00008685"/>
    </source>
</evidence>
<protein>
    <recommendedName>
        <fullName evidence="19">Ionotropic glutamate receptor C-terminal domain-containing protein</fullName>
    </recommendedName>
</protein>
<keyword evidence="12" id="KW-0407">Ion channel</keyword>
<dbReference type="Pfam" id="PF10613">
    <property type="entry name" value="Lig_chan-Glu_bd"/>
    <property type="match status" value="1"/>
</dbReference>
<evidence type="ECO:0000256" key="14">
    <source>
        <dbReference type="SAM" id="SignalP"/>
    </source>
</evidence>
<evidence type="ECO:0000256" key="1">
    <source>
        <dbReference type="ARBA" id="ARBA00004651"/>
    </source>
</evidence>
<comment type="caution">
    <text evidence="17">The sequence shown here is derived from an EMBL/GenBank/DDBJ whole genome shotgun (WGS) entry which is preliminary data.</text>
</comment>
<evidence type="ECO:0000256" key="11">
    <source>
        <dbReference type="ARBA" id="ARBA00023286"/>
    </source>
</evidence>
<accession>A0A164V316</accession>
<keyword evidence="3" id="KW-0813">Transport</keyword>
<feature type="chain" id="PRO_5007853706" description="Ionotropic glutamate receptor C-terminal domain-containing protein" evidence="14">
    <location>
        <begin position="20"/>
        <end position="381"/>
    </location>
</feature>
<feature type="transmembrane region" description="Helical" evidence="13">
    <location>
        <begin position="226"/>
        <end position="248"/>
    </location>
</feature>
<keyword evidence="5 13" id="KW-0812">Transmembrane</keyword>
<dbReference type="GO" id="GO:0005886">
    <property type="term" value="C:plasma membrane"/>
    <property type="evidence" value="ECO:0007669"/>
    <property type="project" value="UniProtKB-SubCell"/>
</dbReference>
<keyword evidence="14" id="KW-0732">Signal</keyword>
<evidence type="ECO:0000256" key="10">
    <source>
        <dbReference type="ARBA" id="ARBA00023180"/>
    </source>
</evidence>
<comment type="similarity">
    <text evidence="2">Belongs to the glutamate-gated ion channel (TC 1.A.10.1) family.</text>
</comment>
<comment type="subcellular location">
    <subcellularLocation>
        <location evidence="1">Cell membrane</location>
        <topology evidence="1">Multi-pass membrane protein</topology>
    </subcellularLocation>
</comment>
<evidence type="ECO:0000256" key="12">
    <source>
        <dbReference type="ARBA" id="ARBA00023303"/>
    </source>
</evidence>
<dbReference type="InterPro" id="IPR001320">
    <property type="entry name" value="Iontro_rcpt_C"/>
</dbReference>
<evidence type="ECO:0000256" key="8">
    <source>
        <dbReference type="ARBA" id="ARBA00023136"/>
    </source>
</evidence>
<sequence length="381" mass="41778">MMKAIGFSSLLVLVQISSSTHLNGKHLVVGLQSSPVHLHVTRNASGHIMEMQGVAVNTLITLSRRFNFTYSILQVNDVRLEKQSNTLLGLHHYMKQGKCDLVIGSIAMTLGRYAVLDFVEGYAYTSIATVIPMPEELHNADAALQPFQLPVWIALVVIMPITAAAIYYFSRPLNFKKQSDKSPTTASSPEKEVVCSQINSKISEVFFHVFCVLMNQGGSFQTIRPALYFIVGSWCLGAMVLICAYNSILTSYILGSNAKPLADSAIDAIENSKVNIAVNKGNGVDLVLSAAEVGFYKQAGDKLRSNPISRCDTTVECMNHVKSGSYAYLHTMYTAMNVIDEDFKATGVCHLALARTFEPMPGSLAWTLPKNSPYTRLFNMG</sequence>
<dbReference type="InterPro" id="IPR019594">
    <property type="entry name" value="Glu/Gly-bd"/>
</dbReference>
<reference evidence="17 18" key="1">
    <citation type="submission" date="2016-03" db="EMBL/GenBank/DDBJ databases">
        <title>EvidentialGene: Evidence-directed Construction of Genes on Genomes.</title>
        <authorList>
            <person name="Gilbert D.G."/>
            <person name="Choi J.-H."/>
            <person name="Mockaitis K."/>
            <person name="Colbourne J."/>
            <person name="Pfrender M."/>
        </authorList>
    </citation>
    <scope>NUCLEOTIDE SEQUENCE [LARGE SCALE GENOMIC DNA]</scope>
    <source>
        <strain evidence="17 18">Xinb3</strain>
        <tissue evidence="17">Complete organism</tissue>
    </source>
</reference>
<keyword evidence="11" id="KW-1071">Ligand-gated ion channel</keyword>
<evidence type="ECO:0000256" key="7">
    <source>
        <dbReference type="ARBA" id="ARBA00023065"/>
    </source>
</evidence>
<evidence type="ECO:0000256" key="13">
    <source>
        <dbReference type="SAM" id="Phobius"/>
    </source>
</evidence>
<feature type="signal peptide" evidence="14">
    <location>
        <begin position="1"/>
        <end position="19"/>
    </location>
</feature>
<dbReference type="EMBL" id="LRGB01001463">
    <property type="protein sequence ID" value="KZS11915.1"/>
    <property type="molecule type" value="Genomic_DNA"/>
</dbReference>
<dbReference type="GO" id="GO:0015276">
    <property type="term" value="F:ligand-gated monoatomic ion channel activity"/>
    <property type="evidence" value="ECO:0007669"/>
    <property type="project" value="InterPro"/>
</dbReference>
<organism evidence="17 18">
    <name type="scientific">Daphnia magna</name>
    <dbReference type="NCBI Taxonomy" id="35525"/>
    <lineage>
        <taxon>Eukaryota</taxon>
        <taxon>Metazoa</taxon>
        <taxon>Ecdysozoa</taxon>
        <taxon>Arthropoda</taxon>
        <taxon>Crustacea</taxon>
        <taxon>Branchiopoda</taxon>
        <taxon>Diplostraca</taxon>
        <taxon>Cladocera</taxon>
        <taxon>Anomopoda</taxon>
        <taxon>Daphniidae</taxon>
        <taxon>Daphnia</taxon>
    </lineage>
</organism>
<keyword evidence="10" id="KW-0325">Glycoprotein</keyword>
<keyword evidence="4" id="KW-1003">Cell membrane</keyword>
<evidence type="ECO:0000256" key="3">
    <source>
        <dbReference type="ARBA" id="ARBA00022448"/>
    </source>
</evidence>
<gene>
    <name evidence="17" type="ORF">APZ42_023281</name>
</gene>
<keyword evidence="7" id="KW-0406">Ion transport</keyword>
<proteinExistence type="inferred from homology"/>
<dbReference type="OrthoDB" id="5984008at2759"/>
<feature type="domain" description="Ionotropic glutamate receptor C-terminal" evidence="15">
    <location>
        <begin position="150"/>
        <end position="308"/>
    </location>
</feature>
<dbReference type="PANTHER" id="PTHR42643:SF24">
    <property type="entry name" value="IONOTROPIC RECEPTOR 60A"/>
    <property type="match status" value="1"/>
</dbReference>
<dbReference type="GO" id="GO:0050906">
    <property type="term" value="P:detection of stimulus involved in sensory perception"/>
    <property type="evidence" value="ECO:0007669"/>
    <property type="project" value="UniProtKB-ARBA"/>
</dbReference>
<dbReference type="Proteomes" id="UP000076858">
    <property type="component" value="Unassembled WGS sequence"/>
</dbReference>
<dbReference type="AlphaFoldDB" id="A0A164V316"/>
<dbReference type="PANTHER" id="PTHR42643">
    <property type="entry name" value="IONOTROPIC RECEPTOR 20A-RELATED"/>
    <property type="match status" value="1"/>
</dbReference>
<keyword evidence="18" id="KW-1185">Reference proteome</keyword>
<dbReference type="Gene3D" id="3.40.190.10">
    <property type="entry name" value="Periplasmic binding protein-like II"/>
    <property type="match status" value="1"/>
</dbReference>
<dbReference type="Pfam" id="PF00060">
    <property type="entry name" value="Lig_chan"/>
    <property type="match status" value="1"/>
</dbReference>
<evidence type="ECO:0000256" key="6">
    <source>
        <dbReference type="ARBA" id="ARBA00022989"/>
    </source>
</evidence>
<feature type="transmembrane region" description="Helical" evidence="13">
    <location>
        <begin position="149"/>
        <end position="169"/>
    </location>
</feature>
<keyword evidence="6 13" id="KW-1133">Transmembrane helix</keyword>
<evidence type="ECO:0000256" key="9">
    <source>
        <dbReference type="ARBA" id="ARBA00023170"/>
    </source>
</evidence>